<dbReference type="Pfam" id="PF07993">
    <property type="entry name" value="NAD_binding_4"/>
    <property type="match status" value="1"/>
</dbReference>
<proteinExistence type="inferred from homology"/>
<dbReference type="InterPro" id="IPR036291">
    <property type="entry name" value="NAD(P)-bd_dom_sf"/>
</dbReference>
<dbReference type="GO" id="GO:0080019">
    <property type="term" value="F:alcohol-forming very long-chain fatty acyl-CoA reductase activity"/>
    <property type="evidence" value="ECO:0007669"/>
    <property type="project" value="InterPro"/>
</dbReference>
<dbReference type="GO" id="GO:0010345">
    <property type="term" value="P:suberin biosynthetic process"/>
    <property type="evidence" value="ECO:0007669"/>
    <property type="project" value="TreeGrafter"/>
</dbReference>
<dbReference type="SUPFAM" id="SSF51735">
    <property type="entry name" value="NAD(P)-binding Rossmann-fold domains"/>
    <property type="match status" value="1"/>
</dbReference>
<dbReference type="PANTHER" id="PTHR11011:SF45">
    <property type="entry name" value="FATTY ACYL-COA REDUCTASE CG8306-RELATED"/>
    <property type="match status" value="1"/>
</dbReference>
<protein>
    <recommendedName>
        <fullName evidence="1">Fatty acyl-CoA reductase</fullName>
        <ecNumber evidence="1">1.2.1.84</ecNumber>
    </recommendedName>
</protein>
<comment type="similarity">
    <text evidence="1">Belongs to the fatty acyl-CoA reductase family.</text>
</comment>
<keyword evidence="3" id="KW-1185">Reference proteome</keyword>
<dbReference type="EC" id="1.2.1.84" evidence="1"/>
<dbReference type="PANTHER" id="PTHR11011">
    <property type="entry name" value="MALE STERILITY PROTEIN 2-RELATED"/>
    <property type="match status" value="1"/>
</dbReference>
<dbReference type="GO" id="GO:0035336">
    <property type="term" value="P:long-chain fatty-acyl-CoA metabolic process"/>
    <property type="evidence" value="ECO:0007669"/>
    <property type="project" value="TreeGrafter"/>
</dbReference>
<dbReference type="AlphaFoldDB" id="A0A9R0IU48"/>
<comment type="catalytic activity">
    <reaction evidence="1">
        <text>a long-chain fatty acyl-CoA + 2 NADPH + 2 H(+) = a long-chain primary fatty alcohol + 2 NADP(+) + CoA</text>
        <dbReference type="Rhea" id="RHEA:52716"/>
        <dbReference type="ChEBI" id="CHEBI:15378"/>
        <dbReference type="ChEBI" id="CHEBI:57287"/>
        <dbReference type="ChEBI" id="CHEBI:57783"/>
        <dbReference type="ChEBI" id="CHEBI:58349"/>
        <dbReference type="ChEBI" id="CHEBI:77396"/>
        <dbReference type="ChEBI" id="CHEBI:83139"/>
        <dbReference type="EC" id="1.2.1.84"/>
    </reaction>
</comment>
<evidence type="ECO:0000313" key="3">
    <source>
        <dbReference type="Proteomes" id="UP000813463"/>
    </source>
</evidence>
<keyword evidence="1" id="KW-0444">Lipid biosynthesis</keyword>
<evidence type="ECO:0000313" key="4">
    <source>
        <dbReference type="RefSeq" id="XP_021855391.1"/>
    </source>
</evidence>
<keyword evidence="1" id="KW-0521">NADP</keyword>
<keyword evidence="1" id="KW-0443">Lipid metabolism</keyword>
<name>A0A9R0IU48_SPIOL</name>
<reference evidence="3" key="1">
    <citation type="journal article" date="2021" name="Nat. Commun.">
        <title>Genomic analyses provide insights into spinach domestication and the genetic basis of agronomic traits.</title>
        <authorList>
            <person name="Cai X."/>
            <person name="Sun X."/>
            <person name="Xu C."/>
            <person name="Sun H."/>
            <person name="Wang X."/>
            <person name="Ge C."/>
            <person name="Zhang Z."/>
            <person name="Wang Q."/>
            <person name="Fei Z."/>
            <person name="Jiao C."/>
            <person name="Wang Q."/>
        </authorList>
    </citation>
    <scope>NUCLEOTIDE SEQUENCE [LARGE SCALE GENOMIC DNA]</scope>
    <source>
        <strain evidence="3">cv. Varoflay</strain>
    </source>
</reference>
<evidence type="ECO:0000259" key="2">
    <source>
        <dbReference type="Pfam" id="PF07993"/>
    </source>
</evidence>
<keyword evidence="1" id="KW-0560">Oxidoreductase</keyword>
<evidence type="ECO:0000256" key="1">
    <source>
        <dbReference type="RuleBase" id="RU363097"/>
    </source>
</evidence>
<reference evidence="4" key="2">
    <citation type="submission" date="2025-08" db="UniProtKB">
        <authorList>
            <consortium name="RefSeq"/>
        </authorList>
    </citation>
    <scope>IDENTIFICATION</scope>
    <source>
        <tissue evidence="4">Leaf</tissue>
    </source>
</reference>
<dbReference type="OrthoDB" id="429813at2759"/>
<feature type="domain" description="Thioester reductase (TE)" evidence="2">
    <location>
        <begin position="23"/>
        <end position="135"/>
    </location>
</feature>
<gene>
    <name evidence="4" type="primary">LOC110794743</name>
</gene>
<dbReference type="Proteomes" id="UP000813463">
    <property type="component" value="Chromosome 6"/>
</dbReference>
<dbReference type="InterPro" id="IPR013120">
    <property type="entry name" value="FAR_NAD-bd"/>
</dbReference>
<dbReference type="GeneID" id="110794743"/>
<dbReference type="KEGG" id="soe:110794743"/>
<dbReference type="RefSeq" id="XP_021855391.1">
    <property type="nucleotide sequence ID" value="XM_021999699.2"/>
</dbReference>
<accession>A0A9R0IU48</accession>
<organism evidence="3 4">
    <name type="scientific">Spinacia oleracea</name>
    <name type="common">Spinach</name>
    <dbReference type="NCBI Taxonomy" id="3562"/>
    <lineage>
        <taxon>Eukaryota</taxon>
        <taxon>Viridiplantae</taxon>
        <taxon>Streptophyta</taxon>
        <taxon>Embryophyta</taxon>
        <taxon>Tracheophyta</taxon>
        <taxon>Spermatophyta</taxon>
        <taxon>Magnoliopsida</taxon>
        <taxon>eudicotyledons</taxon>
        <taxon>Gunneridae</taxon>
        <taxon>Pentapetalae</taxon>
        <taxon>Caryophyllales</taxon>
        <taxon>Chenopodiaceae</taxon>
        <taxon>Chenopodioideae</taxon>
        <taxon>Anserineae</taxon>
        <taxon>Spinacia</taxon>
    </lineage>
</organism>
<sequence>MSNKPNVDGVGIINFLKFKSFFITGSTGFIAKVFVEKLLREVPDVQKIFLLVRAKNEEAAMQRLKTEIIDCELFTRLKEAYGERYEELMRSKLVPVVGNICDPWLGMNTNDVRVIADQVNVIISIAGTTKWHERFCIMK</sequence>
<comment type="function">
    <text evidence="1">Catalyzes the reduction of fatty acyl-CoA to fatty alcohols.</text>
</comment>
<dbReference type="Gene3D" id="3.40.50.720">
    <property type="entry name" value="NAD(P)-binding Rossmann-like Domain"/>
    <property type="match status" value="1"/>
</dbReference>
<dbReference type="GO" id="GO:0102965">
    <property type="term" value="F:alcohol-forming long-chain fatty acyl-CoA reductase activity"/>
    <property type="evidence" value="ECO:0007669"/>
    <property type="project" value="UniProtKB-EC"/>
</dbReference>
<dbReference type="InterPro" id="IPR026055">
    <property type="entry name" value="FAR"/>
</dbReference>